<gene>
    <name evidence="1" type="ORF">KHLLAP_LOCUS13747</name>
</gene>
<comment type="caution">
    <text evidence="1">The sequence shown here is derived from an EMBL/GenBank/DDBJ whole genome shotgun (WGS) entry which is preliminary data.</text>
</comment>
<evidence type="ECO:0000313" key="1">
    <source>
        <dbReference type="EMBL" id="CAJ2513279.1"/>
    </source>
</evidence>
<protein>
    <submittedName>
        <fullName evidence="1">Uu.00g013980.m01.CDS01</fullName>
    </submittedName>
</protein>
<accession>A0AAI8YQ78</accession>
<name>A0AAI8YQ78_9PEZI</name>
<dbReference type="AlphaFoldDB" id="A0AAI8YQ78"/>
<proteinExistence type="predicted"/>
<sequence>MGDCRDYVESTPSCLPAGATLERQILFSRSDTVPSRHPQGGKTGEDHVLGLCRIWNCKEAGETSKAG</sequence>
<dbReference type="EMBL" id="CAUWAG010000020">
    <property type="protein sequence ID" value="CAJ2513279.1"/>
    <property type="molecule type" value="Genomic_DNA"/>
</dbReference>
<evidence type="ECO:0000313" key="2">
    <source>
        <dbReference type="Proteomes" id="UP001295740"/>
    </source>
</evidence>
<dbReference type="Proteomes" id="UP001295740">
    <property type="component" value="Unassembled WGS sequence"/>
</dbReference>
<reference evidence="1" key="1">
    <citation type="submission" date="2023-10" db="EMBL/GenBank/DDBJ databases">
        <authorList>
            <person name="Hackl T."/>
        </authorList>
    </citation>
    <scope>NUCLEOTIDE SEQUENCE</scope>
</reference>
<keyword evidence="2" id="KW-1185">Reference proteome</keyword>
<organism evidence="1 2">
    <name type="scientific">Anthostomella pinea</name>
    <dbReference type="NCBI Taxonomy" id="933095"/>
    <lineage>
        <taxon>Eukaryota</taxon>
        <taxon>Fungi</taxon>
        <taxon>Dikarya</taxon>
        <taxon>Ascomycota</taxon>
        <taxon>Pezizomycotina</taxon>
        <taxon>Sordariomycetes</taxon>
        <taxon>Xylariomycetidae</taxon>
        <taxon>Xylariales</taxon>
        <taxon>Xylariaceae</taxon>
        <taxon>Anthostomella</taxon>
    </lineage>
</organism>